<comment type="caution">
    <text evidence="1">The sequence shown here is derived from an EMBL/GenBank/DDBJ whole genome shotgun (WGS) entry which is preliminary data.</text>
</comment>
<keyword evidence="2" id="KW-1185">Reference proteome</keyword>
<evidence type="ECO:0000313" key="1">
    <source>
        <dbReference type="EMBL" id="TWT34568.1"/>
    </source>
</evidence>
<sequence length="272" mass="30367">MCERHKLPLVTSFYGRDASAIPNEEGWRARYKLLFQSGDAFIVEGPAMRERLVALECPPEKIHIVPLIFDGAYKFRERQLVEGEELKLVFVGRFVDKKGLPILLRALGVSQDKIGPFRLSVIGDGPCREEMEHLANELGIANRVVFCGYCSRDAMKSELEASHILVAPSRTAADGDTEGGAPTILVEAMAMGLPIASTTHADIPFVCSAYVDFLAEEDDVPDLADKIVRLRESHRQWPQLAQSALRHVQTQHSLENIEKLEDVYDLVSRARL</sequence>
<name>A0A5C5V7M1_9BACT</name>
<gene>
    <name evidence="1" type="primary">pimB_1</name>
    <name evidence="1" type="ORF">Enr8_19790</name>
</gene>
<dbReference type="Pfam" id="PF13692">
    <property type="entry name" value="Glyco_trans_1_4"/>
    <property type="match status" value="1"/>
</dbReference>
<evidence type="ECO:0000313" key="2">
    <source>
        <dbReference type="Proteomes" id="UP000318878"/>
    </source>
</evidence>
<dbReference type="PANTHER" id="PTHR12526:SF637">
    <property type="entry name" value="GLYCOSYLTRANSFERASE EPSF-RELATED"/>
    <property type="match status" value="1"/>
</dbReference>
<dbReference type="EC" id="2.4.1.345" evidence="1"/>
<keyword evidence="1" id="KW-0328">Glycosyltransferase</keyword>
<reference evidence="1 2" key="1">
    <citation type="submission" date="2019-02" db="EMBL/GenBank/DDBJ databases">
        <title>Deep-cultivation of Planctomycetes and their phenomic and genomic characterization uncovers novel biology.</title>
        <authorList>
            <person name="Wiegand S."/>
            <person name="Jogler M."/>
            <person name="Boedeker C."/>
            <person name="Pinto D."/>
            <person name="Vollmers J."/>
            <person name="Rivas-Marin E."/>
            <person name="Kohn T."/>
            <person name="Peeters S.H."/>
            <person name="Heuer A."/>
            <person name="Rast P."/>
            <person name="Oberbeckmann S."/>
            <person name="Bunk B."/>
            <person name="Jeske O."/>
            <person name="Meyerdierks A."/>
            <person name="Storesund J.E."/>
            <person name="Kallscheuer N."/>
            <person name="Luecker S."/>
            <person name="Lage O.M."/>
            <person name="Pohl T."/>
            <person name="Merkel B.J."/>
            <person name="Hornburger P."/>
            <person name="Mueller R.-W."/>
            <person name="Bruemmer F."/>
            <person name="Labrenz M."/>
            <person name="Spormann A.M."/>
            <person name="Op Den Camp H."/>
            <person name="Overmann J."/>
            <person name="Amann R."/>
            <person name="Jetten M.S.M."/>
            <person name="Mascher T."/>
            <person name="Medema M.H."/>
            <person name="Devos D.P."/>
            <person name="Kaster A.-K."/>
            <person name="Ovreas L."/>
            <person name="Rohde M."/>
            <person name="Galperin M.Y."/>
            <person name="Jogler C."/>
        </authorList>
    </citation>
    <scope>NUCLEOTIDE SEQUENCE [LARGE SCALE GENOMIC DNA]</scope>
    <source>
        <strain evidence="1 2">Enr8</strain>
    </source>
</reference>
<dbReference type="Proteomes" id="UP000318878">
    <property type="component" value="Unassembled WGS sequence"/>
</dbReference>
<dbReference type="PANTHER" id="PTHR12526">
    <property type="entry name" value="GLYCOSYLTRANSFERASE"/>
    <property type="match status" value="1"/>
</dbReference>
<dbReference type="EMBL" id="SJPF01000002">
    <property type="protein sequence ID" value="TWT34568.1"/>
    <property type="molecule type" value="Genomic_DNA"/>
</dbReference>
<keyword evidence="1" id="KW-0808">Transferase</keyword>
<dbReference type="Gene3D" id="3.40.50.2000">
    <property type="entry name" value="Glycogen Phosphorylase B"/>
    <property type="match status" value="2"/>
</dbReference>
<dbReference type="AlphaFoldDB" id="A0A5C5V7M1"/>
<protein>
    <submittedName>
        <fullName evidence="1">GDP-mannose-dependent alpha-(1-6)-phosphatidylinositol monomannoside mannosyltransferase</fullName>
        <ecNumber evidence="1">2.4.1.345</ecNumber>
    </submittedName>
</protein>
<proteinExistence type="predicted"/>
<dbReference type="GO" id="GO:0043750">
    <property type="term" value="F:phosphatidylinositol alpha-mannosyltransferase activity"/>
    <property type="evidence" value="ECO:0007669"/>
    <property type="project" value="UniProtKB-EC"/>
</dbReference>
<accession>A0A5C5V7M1</accession>
<dbReference type="SUPFAM" id="SSF53756">
    <property type="entry name" value="UDP-Glycosyltransferase/glycogen phosphorylase"/>
    <property type="match status" value="1"/>
</dbReference>
<organism evidence="1 2">
    <name type="scientific">Blastopirellula retiformator</name>
    <dbReference type="NCBI Taxonomy" id="2527970"/>
    <lineage>
        <taxon>Bacteria</taxon>
        <taxon>Pseudomonadati</taxon>
        <taxon>Planctomycetota</taxon>
        <taxon>Planctomycetia</taxon>
        <taxon>Pirellulales</taxon>
        <taxon>Pirellulaceae</taxon>
        <taxon>Blastopirellula</taxon>
    </lineage>
</organism>